<feature type="compositionally biased region" description="Low complexity" evidence="1">
    <location>
        <begin position="35"/>
        <end position="46"/>
    </location>
</feature>
<protein>
    <recommendedName>
        <fullName evidence="5">DUF4112 domain-containing protein</fullName>
    </recommendedName>
</protein>
<evidence type="ECO:0000256" key="1">
    <source>
        <dbReference type="SAM" id="MobiDB-lite"/>
    </source>
</evidence>
<feature type="region of interest" description="Disordered" evidence="1">
    <location>
        <begin position="15"/>
        <end position="52"/>
    </location>
</feature>
<dbReference type="AlphaFoldDB" id="A0A1H8W383"/>
<dbReference type="PANTHER" id="PTHR35519:SF2">
    <property type="entry name" value="PH DOMAIN PROTEIN"/>
    <property type="match status" value="1"/>
</dbReference>
<feature type="compositionally biased region" description="Basic and acidic residues" evidence="1">
    <location>
        <begin position="22"/>
        <end position="33"/>
    </location>
</feature>
<proteinExistence type="predicted"/>
<dbReference type="PANTHER" id="PTHR35519">
    <property type="entry name" value="MEMBRANE PROTEINS"/>
    <property type="match status" value="1"/>
</dbReference>
<keyword evidence="2" id="KW-0472">Membrane</keyword>
<dbReference type="InterPro" id="IPR025187">
    <property type="entry name" value="DUF4112"/>
</dbReference>
<keyword evidence="2" id="KW-1133">Transmembrane helix</keyword>
<dbReference type="OrthoDB" id="156248at2157"/>
<keyword evidence="4" id="KW-1185">Reference proteome</keyword>
<name>A0A1H8W383_9EURY</name>
<dbReference type="Pfam" id="PF13430">
    <property type="entry name" value="DUF4112"/>
    <property type="match status" value="1"/>
</dbReference>
<feature type="transmembrane region" description="Helical" evidence="2">
    <location>
        <begin position="177"/>
        <end position="204"/>
    </location>
</feature>
<dbReference type="Proteomes" id="UP000199126">
    <property type="component" value="Unassembled WGS sequence"/>
</dbReference>
<evidence type="ECO:0000313" key="3">
    <source>
        <dbReference type="EMBL" id="SEP21628.1"/>
    </source>
</evidence>
<organism evidence="3 4">
    <name type="scientific">Halogranum amylolyticum</name>
    <dbReference type="NCBI Taxonomy" id="660520"/>
    <lineage>
        <taxon>Archaea</taxon>
        <taxon>Methanobacteriati</taxon>
        <taxon>Methanobacteriota</taxon>
        <taxon>Stenosarchaea group</taxon>
        <taxon>Halobacteria</taxon>
        <taxon>Halobacteriales</taxon>
        <taxon>Haloferacaceae</taxon>
    </lineage>
</organism>
<evidence type="ECO:0000256" key="2">
    <source>
        <dbReference type="SAM" id="Phobius"/>
    </source>
</evidence>
<accession>A0A1H8W383</accession>
<gene>
    <name evidence="3" type="ORF">SAMN04487948_12229</name>
</gene>
<sequence>MEGSFRVERQCSLQECSLSSDTGRRETEDDPHPLSRVSEQSSGESSWLPPAENLDEAEVRETLDRLHGLSHLLDNAVRVPGTNYRIGLDPLLGLLPVVGDAPGAVLAAYIVVEAAYLGVPRETLLRMLFNLVVDATVGSLPVVGDVFDAVWKANARNVRLAEARRVDPEGGAADRRFLLVATGCLFGFLLALGAASTLFAVWVLGEIGLM</sequence>
<evidence type="ECO:0000313" key="4">
    <source>
        <dbReference type="Proteomes" id="UP000199126"/>
    </source>
</evidence>
<dbReference type="EMBL" id="FODV01000022">
    <property type="protein sequence ID" value="SEP21628.1"/>
    <property type="molecule type" value="Genomic_DNA"/>
</dbReference>
<reference evidence="4" key="1">
    <citation type="submission" date="2016-10" db="EMBL/GenBank/DDBJ databases">
        <authorList>
            <person name="Varghese N."/>
            <person name="Submissions S."/>
        </authorList>
    </citation>
    <scope>NUCLEOTIDE SEQUENCE [LARGE SCALE GENOMIC DNA]</scope>
    <source>
        <strain evidence="4">CGMCC 1.10121</strain>
    </source>
</reference>
<evidence type="ECO:0008006" key="5">
    <source>
        <dbReference type="Google" id="ProtNLM"/>
    </source>
</evidence>
<keyword evidence="2" id="KW-0812">Transmembrane</keyword>